<dbReference type="GO" id="GO:0003676">
    <property type="term" value="F:nucleic acid binding"/>
    <property type="evidence" value="ECO:0007669"/>
    <property type="project" value="InterPro"/>
</dbReference>
<dbReference type="EMBL" id="AP006618">
    <property type="protein sequence ID" value="BAD54879.1"/>
    <property type="molecule type" value="Genomic_DNA"/>
</dbReference>
<dbReference type="GO" id="GO:0004519">
    <property type="term" value="F:endonuclease activity"/>
    <property type="evidence" value="ECO:0007669"/>
    <property type="project" value="InterPro"/>
</dbReference>
<dbReference type="STRING" id="247156.NFA_370"/>
<dbReference type="GO" id="GO:0008270">
    <property type="term" value="F:zinc ion binding"/>
    <property type="evidence" value="ECO:0007669"/>
    <property type="project" value="InterPro"/>
</dbReference>
<feature type="domain" description="HNH nuclease" evidence="1">
    <location>
        <begin position="43"/>
        <end position="94"/>
    </location>
</feature>
<dbReference type="InterPro" id="IPR003615">
    <property type="entry name" value="HNH_nuc"/>
</dbReference>
<gene>
    <name evidence="2" type="ordered locus">NFA_370</name>
</gene>
<dbReference type="HOGENOM" id="CLU_108879_4_0_11"/>
<protein>
    <recommendedName>
        <fullName evidence="1">HNH nuclease domain-containing protein</fullName>
    </recommendedName>
</protein>
<evidence type="ECO:0000259" key="1">
    <source>
        <dbReference type="SMART" id="SM00507"/>
    </source>
</evidence>
<dbReference type="KEGG" id="nfa:NFA_370"/>
<evidence type="ECO:0000313" key="2">
    <source>
        <dbReference type="EMBL" id="BAD54879.1"/>
    </source>
</evidence>
<evidence type="ECO:0000313" key="3">
    <source>
        <dbReference type="Proteomes" id="UP000006820"/>
    </source>
</evidence>
<dbReference type="Gene3D" id="1.10.30.50">
    <property type="match status" value="1"/>
</dbReference>
<dbReference type="Proteomes" id="UP000006820">
    <property type="component" value="Chromosome"/>
</dbReference>
<dbReference type="SMART" id="SM00507">
    <property type="entry name" value="HNHc"/>
    <property type="match status" value="1"/>
</dbReference>
<dbReference type="InterPro" id="IPR002711">
    <property type="entry name" value="HNH"/>
</dbReference>
<keyword evidence="3" id="KW-1185">Reference proteome</keyword>
<dbReference type="Pfam" id="PF01844">
    <property type="entry name" value="HNH"/>
    <property type="match status" value="1"/>
</dbReference>
<dbReference type="AlphaFoldDB" id="Q5Z3W2"/>
<dbReference type="eggNOG" id="COG1403">
    <property type="taxonomic scope" value="Bacteria"/>
</dbReference>
<proteinExistence type="predicted"/>
<sequence>MPTRPPRVCPKCRQQAPSGQRCPCTPAWSGSAWGGGSTRRWRSMRASKLKADPICQAPGCRALAVEVDHVTPLARGGARYDWSNLQSLCHDCHTAKTAQDARAGRSRG</sequence>
<name>Q5Z3W2_NOCFA</name>
<dbReference type="CDD" id="cd00085">
    <property type="entry name" value="HNHc"/>
    <property type="match status" value="1"/>
</dbReference>
<organism evidence="2 3">
    <name type="scientific">Nocardia farcinica (strain IFM 10152)</name>
    <dbReference type="NCBI Taxonomy" id="247156"/>
    <lineage>
        <taxon>Bacteria</taxon>
        <taxon>Bacillati</taxon>
        <taxon>Actinomycetota</taxon>
        <taxon>Actinomycetes</taxon>
        <taxon>Mycobacteriales</taxon>
        <taxon>Nocardiaceae</taxon>
        <taxon>Nocardia</taxon>
    </lineage>
</organism>
<reference evidence="2 3" key="1">
    <citation type="journal article" date="2004" name="Proc. Natl. Acad. Sci. U.S.A.">
        <title>The complete genomic sequence of Nocardia farcinica IFM 10152.</title>
        <authorList>
            <person name="Ishikawa J."/>
            <person name="Yamashita A."/>
            <person name="Mikami Y."/>
            <person name="Hoshino Y."/>
            <person name="Kurita H."/>
            <person name="Hotta K."/>
            <person name="Shiba T."/>
            <person name="Hattori M."/>
        </authorList>
    </citation>
    <scope>NUCLEOTIDE SEQUENCE [LARGE SCALE GENOMIC DNA]</scope>
    <source>
        <strain evidence="2 3">IFM 10152</strain>
    </source>
</reference>
<accession>Q5Z3W2</accession>